<dbReference type="Gene3D" id="1.20.5.320">
    <property type="entry name" value="6-Phosphogluconate Dehydrogenase, domain 3"/>
    <property type="match status" value="1"/>
</dbReference>
<dbReference type="UniPathway" id="UPA00115">
    <property type="reaction ID" value="UER00410"/>
</dbReference>
<evidence type="ECO:0000259" key="9">
    <source>
        <dbReference type="SMART" id="SM01350"/>
    </source>
</evidence>
<keyword evidence="11" id="KW-1185">Reference proteome</keyword>
<dbReference type="FunFam" id="1.10.1040.10:FF:000002">
    <property type="entry name" value="6-phosphogluconate dehydrogenase, decarboxylating"/>
    <property type="match status" value="1"/>
</dbReference>
<dbReference type="GO" id="GO:0019521">
    <property type="term" value="P:D-gluconate metabolic process"/>
    <property type="evidence" value="ECO:0007669"/>
    <property type="project" value="UniProtKB-KW"/>
</dbReference>
<comment type="function">
    <text evidence="5">Catalyzes the oxidative decarboxylation of 6-phosphogluconate to ribulose 5-phosphate and CO(2), with concomitant reduction of NADP to NADPH.</text>
</comment>
<keyword evidence="3 5" id="KW-0560">Oxidoreductase</keyword>
<dbReference type="GO" id="GO:0004616">
    <property type="term" value="F:phosphogluconate dehydrogenase (decarboxylating) activity"/>
    <property type="evidence" value="ECO:0007669"/>
    <property type="project" value="UniProtKB-EC"/>
</dbReference>
<dbReference type="Pfam" id="PF03446">
    <property type="entry name" value="NAD_binding_2"/>
    <property type="match status" value="1"/>
</dbReference>
<dbReference type="EC" id="1.1.1.44" evidence="5 8"/>
<dbReference type="EMBL" id="RKRK01000002">
    <property type="protein sequence ID" value="RPF58062.1"/>
    <property type="molecule type" value="Genomic_DNA"/>
</dbReference>
<dbReference type="InterPro" id="IPR006114">
    <property type="entry name" value="6PGDH_C"/>
</dbReference>
<evidence type="ECO:0000256" key="2">
    <source>
        <dbReference type="ARBA" id="ARBA00011738"/>
    </source>
</evidence>
<sequence length="468" mass="52774">MKIYDVGVVGLGVMGKNLSKNIASRGYKVAAFDYFEEVRDKMQVELNDEQDIELFHDIESFTASLKGPKNILMMVQAGQATDLTIDILTPYLGQGDSLIDGGNANFKETIRRNIELSELGINFIGVGISGGEEGALNGPSIMPGGQLDAYQNVESILKDIAAVKNGEPCVTYIGDNGAGHYVKMIHNGIEYADMQLIAEAYSIMKTVLNMSHEEMSSIFEQWNQTELNSYLIEITSHILIYKENGEYLVEKIMDKAGQKGTGKWTAIDSLELGIPSTVISESVYARCISSLKDERIKANKLYNFKQNNNIQIDKEQVLDQLRNALYISKICTYAQGFRQMKAAEVEYGWSLPLGDIAKIWREGCIIRAEFLDEITNAFERNNQLDNLLFDDYFKSRIINHESDLREIVKLSIDTKMPIPGFSSSLTYLDQARSEQLSANMIQAQRDYFGAHTYERIDQEGKFHTEWKK</sequence>
<dbReference type="InterPro" id="IPR036291">
    <property type="entry name" value="NAD(P)-bd_dom_sf"/>
</dbReference>
<name>A0A3N5CD60_9BACL</name>
<comment type="subunit">
    <text evidence="2 5">Homodimer.</text>
</comment>
<dbReference type="OrthoDB" id="9804542at2"/>
<dbReference type="InterPro" id="IPR006184">
    <property type="entry name" value="6PGdom_BS"/>
</dbReference>
<organism evidence="10 11">
    <name type="scientific">Abyssicoccus albus</name>
    <dbReference type="NCBI Taxonomy" id="1817405"/>
    <lineage>
        <taxon>Bacteria</taxon>
        <taxon>Bacillati</taxon>
        <taxon>Bacillota</taxon>
        <taxon>Bacilli</taxon>
        <taxon>Bacillales</taxon>
        <taxon>Abyssicoccaceae</taxon>
    </lineage>
</organism>
<dbReference type="RefSeq" id="WP_123807546.1">
    <property type="nucleotide sequence ID" value="NZ_RKRK01000002.1"/>
</dbReference>
<evidence type="ECO:0000256" key="3">
    <source>
        <dbReference type="ARBA" id="ARBA00023002"/>
    </source>
</evidence>
<feature type="binding site" description="in other chain" evidence="7">
    <location>
        <position position="103"/>
    </location>
    <ligand>
        <name>substrate</name>
        <note>ligand shared between dimeric partners</note>
    </ligand>
</feature>
<feature type="binding site" description="in other chain" evidence="7">
    <location>
        <position position="259"/>
    </location>
    <ligand>
        <name>substrate</name>
        <note>ligand shared between dimeric partners</note>
    </ligand>
</feature>
<evidence type="ECO:0000256" key="7">
    <source>
        <dbReference type="PIRSR" id="PIRSR000109-2"/>
    </source>
</evidence>
<dbReference type="Gene3D" id="1.10.1040.10">
    <property type="entry name" value="N-(1-d-carboxylethyl)-l-norvaline Dehydrogenase, domain 2"/>
    <property type="match status" value="1"/>
</dbReference>
<dbReference type="NCBIfam" id="TIGR00873">
    <property type="entry name" value="gnd"/>
    <property type="match status" value="1"/>
</dbReference>
<gene>
    <name evidence="10" type="ORF">EDD62_0700</name>
</gene>
<dbReference type="GO" id="GO:0050661">
    <property type="term" value="F:NADP binding"/>
    <property type="evidence" value="ECO:0007669"/>
    <property type="project" value="InterPro"/>
</dbReference>
<dbReference type="InterPro" id="IPR006113">
    <property type="entry name" value="6PGDH_Gnd/GntZ"/>
</dbReference>
<feature type="binding site" description="in other chain" evidence="7">
    <location>
        <begin position="186"/>
        <end position="187"/>
    </location>
    <ligand>
        <name>substrate</name>
        <note>ligand shared between dimeric partners</note>
    </ligand>
</feature>
<comment type="catalytic activity">
    <reaction evidence="5 8">
        <text>6-phospho-D-gluconate + NADP(+) = D-ribulose 5-phosphate + CO2 + NADPH</text>
        <dbReference type="Rhea" id="RHEA:10116"/>
        <dbReference type="ChEBI" id="CHEBI:16526"/>
        <dbReference type="ChEBI" id="CHEBI:57783"/>
        <dbReference type="ChEBI" id="CHEBI:58121"/>
        <dbReference type="ChEBI" id="CHEBI:58349"/>
        <dbReference type="ChEBI" id="CHEBI:58759"/>
        <dbReference type="EC" id="1.1.1.44"/>
    </reaction>
</comment>
<dbReference type="InterPro" id="IPR006115">
    <property type="entry name" value="6PGDH_NADP-bd"/>
</dbReference>
<dbReference type="PIRSF" id="PIRSF000109">
    <property type="entry name" value="6PGD"/>
    <property type="match status" value="1"/>
</dbReference>
<dbReference type="SMART" id="SM01350">
    <property type="entry name" value="6PGD"/>
    <property type="match status" value="1"/>
</dbReference>
<keyword evidence="5 8" id="KW-0521">NADP</keyword>
<keyword evidence="4 8" id="KW-0311">Gluconate utilization</keyword>
<comment type="similarity">
    <text evidence="1 5 8">Belongs to the 6-phosphogluconate dehydrogenase family.</text>
</comment>
<dbReference type="PROSITE" id="PS00461">
    <property type="entry name" value="6PGD"/>
    <property type="match status" value="1"/>
</dbReference>
<comment type="caution">
    <text evidence="10">The sequence shown here is derived from an EMBL/GenBank/DDBJ whole genome shotgun (WGS) entry which is preliminary data.</text>
</comment>
<dbReference type="PRINTS" id="PR00076">
    <property type="entry name" value="6PGDHDRGNASE"/>
</dbReference>
<dbReference type="FunFam" id="1.20.5.320:FF:000001">
    <property type="entry name" value="6-phosphogluconate dehydrogenase, decarboxylating"/>
    <property type="match status" value="1"/>
</dbReference>
<dbReference type="SUPFAM" id="SSF51735">
    <property type="entry name" value="NAD(P)-binding Rossmann-fold domains"/>
    <property type="match status" value="1"/>
</dbReference>
<feature type="domain" description="6-phosphogluconate dehydrogenase C-terminal" evidence="9">
    <location>
        <begin position="179"/>
        <end position="467"/>
    </location>
</feature>
<evidence type="ECO:0000313" key="10">
    <source>
        <dbReference type="EMBL" id="RPF58062.1"/>
    </source>
</evidence>
<dbReference type="Gene3D" id="3.40.50.720">
    <property type="entry name" value="NAD(P)-binding Rossmann-like Domain"/>
    <property type="match status" value="1"/>
</dbReference>
<accession>A0A3N5CD60</accession>
<dbReference type="InterPro" id="IPR006183">
    <property type="entry name" value="Pgluconate_DH"/>
</dbReference>
<evidence type="ECO:0000313" key="11">
    <source>
        <dbReference type="Proteomes" id="UP000277108"/>
    </source>
</evidence>
<comment type="pathway">
    <text evidence="5 8">Carbohydrate degradation; pentose phosphate pathway; D-ribulose 5-phosphate from D-glucose 6-phosphate (oxidative stage): step 3/3.</text>
</comment>
<evidence type="ECO:0000256" key="1">
    <source>
        <dbReference type="ARBA" id="ARBA00008419"/>
    </source>
</evidence>
<feature type="active site" description="Proton acceptor" evidence="6">
    <location>
        <position position="183"/>
    </location>
</feature>
<evidence type="ECO:0000256" key="5">
    <source>
        <dbReference type="PIRNR" id="PIRNR000109"/>
    </source>
</evidence>
<reference evidence="10 11" key="1">
    <citation type="submission" date="2018-11" db="EMBL/GenBank/DDBJ databases">
        <title>Genomic Encyclopedia of Type Strains, Phase IV (KMG-IV): sequencing the most valuable type-strain genomes for metagenomic binning, comparative biology and taxonomic classification.</title>
        <authorList>
            <person name="Goeker M."/>
        </authorList>
    </citation>
    <scope>NUCLEOTIDE SEQUENCE [LARGE SCALE GENOMIC DNA]</scope>
    <source>
        <strain evidence="10 11">DSM 29158</strain>
    </source>
</reference>
<dbReference type="SUPFAM" id="SSF48179">
    <property type="entry name" value="6-phosphogluconate dehydrogenase C-terminal domain-like"/>
    <property type="match status" value="1"/>
</dbReference>
<dbReference type="AlphaFoldDB" id="A0A3N5CD60"/>
<feature type="active site" description="Proton donor" evidence="6">
    <location>
        <position position="190"/>
    </location>
</feature>
<protein>
    <recommendedName>
        <fullName evidence="5 8">6-phosphogluconate dehydrogenase, decarboxylating</fullName>
        <ecNumber evidence="5 8">1.1.1.44</ecNumber>
    </recommendedName>
</protein>
<feature type="binding site" description="in other chain" evidence="7">
    <location>
        <position position="286"/>
    </location>
    <ligand>
        <name>substrate</name>
        <note>ligand shared between dimeric partners</note>
    </ligand>
</feature>
<evidence type="ECO:0000256" key="8">
    <source>
        <dbReference type="RuleBase" id="RU000485"/>
    </source>
</evidence>
<dbReference type="Pfam" id="PF00393">
    <property type="entry name" value="6PGD"/>
    <property type="match status" value="1"/>
</dbReference>
<dbReference type="PANTHER" id="PTHR11811">
    <property type="entry name" value="6-PHOSPHOGLUCONATE DEHYDROGENASE"/>
    <property type="match status" value="1"/>
</dbReference>
<keyword evidence="5 8" id="KW-0570">Pentose shunt</keyword>
<dbReference type="InterPro" id="IPR013328">
    <property type="entry name" value="6PGD_dom2"/>
</dbReference>
<feature type="binding site" description="in other chain" evidence="7">
    <location>
        <begin position="129"/>
        <end position="131"/>
    </location>
    <ligand>
        <name>substrate</name>
        <note>ligand shared between dimeric partners</note>
    </ligand>
</feature>
<dbReference type="GO" id="GO:0006098">
    <property type="term" value="P:pentose-phosphate shunt"/>
    <property type="evidence" value="ECO:0007669"/>
    <property type="project" value="UniProtKB-UniPathway"/>
</dbReference>
<evidence type="ECO:0000256" key="6">
    <source>
        <dbReference type="PIRSR" id="PIRSR000109-1"/>
    </source>
</evidence>
<dbReference type="Proteomes" id="UP000277108">
    <property type="component" value="Unassembled WGS sequence"/>
</dbReference>
<dbReference type="InterPro" id="IPR008927">
    <property type="entry name" value="6-PGluconate_DH-like_C_sf"/>
</dbReference>
<feature type="binding site" evidence="7">
    <location>
        <position position="451"/>
    </location>
    <ligand>
        <name>substrate</name>
        <note>ligand shared between dimeric partners</note>
    </ligand>
</feature>
<dbReference type="NCBIfam" id="NF006765">
    <property type="entry name" value="PRK09287.1"/>
    <property type="match status" value="1"/>
</dbReference>
<feature type="binding site" description="in other chain" evidence="7">
    <location>
        <position position="191"/>
    </location>
    <ligand>
        <name>substrate</name>
        <note>ligand shared between dimeric partners</note>
    </ligand>
</feature>
<evidence type="ECO:0000256" key="4">
    <source>
        <dbReference type="ARBA" id="ARBA00023064"/>
    </source>
</evidence>
<proteinExistence type="inferred from homology"/>
<feature type="binding site" evidence="7">
    <location>
        <position position="445"/>
    </location>
    <ligand>
        <name>substrate</name>
        <note>ligand shared between dimeric partners</note>
    </ligand>
</feature>